<sequence>MIECIGIQEKKGSFVPDGKTESVTFDNVMIYYITDDNPDIVGYFGKELKCKNSRVRKINFNEWSEIIGKEIIFHYNIFGANPVLDGVQIVAEGKVTSFLSHLSDGKKS</sequence>
<dbReference type="EMBL" id="BK016101">
    <property type="protein sequence ID" value="DAF94971.1"/>
    <property type="molecule type" value="Genomic_DNA"/>
</dbReference>
<reference evidence="1" key="1">
    <citation type="journal article" date="2021" name="Proc. Natl. Acad. Sci. U.S.A.">
        <title>A Catalog of Tens of Thousands of Viruses from Human Metagenomes Reveals Hidden Associations with Chronic Diseases.</title>
        <authorList>
            <person name="Tisza M.J."/>
            <person name="Buck C.B."/>
        </authorList>
    </citation>
    <scope>NUCLEOTIDE SEQUENCE</scope>
    <source>
        <strain evidence="1">Ct4fI15</strain>
    </source>
</reference>
<evidence type="ECO:0000313" key="1">
    <source>
        <dbReference type="EMBL" id="DAF94971.1"/>
    </source>
</evidence>
<accession>A0A8S5UKK8</accession>
<name>A0A8S5UKK8_9VIRU</name>
<organism evidence="1">
    <name type="scientific">Inoviridae sp. ct4fI15</name>
    <dbReference type="NCBI Taxonomy" id="2825776"/>
    <lineage>
        <taxon>Viruses</taxon>
        <taxon>Monodnaviria</taxon>
        <taxon>Loebvirae</taxon>
        <taxon>Hofneiviricota</taxon>
        <taxon>Faserviricetes</taxon>
        <taxon>Tubulavirales</taxon>
        <taxon>Inoviridae</taxon>
    </lineage>
</organism>
<protein>
    <submittedName>
        <fullName evidence="1">Uncharacterized protein</fullName>
    </submittedName>
</protein>
<proteinExistence type="predicted"/>